<evidence type="ECO:0000259" key="3">
    <source>
        <dbReference type="Pfam" id="PF20152"/>
    </source>
</evidence>
<evidence type="ECO:0000256" key="1">
    <source>
        <dbReference type="SAM" id="MobiDB-lite"/>
    </source>
</evidence>
<evidence type="ECO:0000313" key="4">
    <source>
        <dbReference type="EMBL" id="PBK85867.1"/>
    </source>
</evidence>
<feature type="transmembrane region" description="Helical" evidence="2">
    <location>
        <begin position="21"/>
        <end position="49"/>
    </location>
</feature>
<accession>A0A2H3D9W7</accession>
<keyword evidence="2" id="KW-0812">Transmembrane</keyword>
<dbReference type="OrthoDB" id="3270417at2759"/>
<dbReference type="Proteomes" id="UP000217790">
    <property type="component" value="Unassembled WGS sequence"/>
</dbReference>
<gene>
    <name evidence="4" type="ORF">ARMGADRAFT_1017656</name>
</gene>
<dbReference type="Pfam" id="PF20152">
    <property type="entry name" value="DUF6534"/>
    <property type="match status" value="1"/>
</dbReference>
<name>A0A2H3D9W7_ARMGA</name>
<keyword evidence="5" id="KW-1185">Reference proteome</keyword>
<dbReference type="OMA" id="QPLMNSE"/>
<organism evidence="4 5">
    <name type="scientific">Armillaria gallica</name>
    <name type="common">Bulbous honey fungus</name>
    <name type="synonym">Armillaria bulbosa</name>
    <dbReference type="NCBI Taxonomy" id="47427"/>
    <lineage>
        <taxon>Eukaryota</taxon>
        <taxon>Fungi</taxon>
        <taxon>Dikarya</taxon>
        <taxon>Basidiomycota</taxon>
        <taxon>Agaricomycotina</taxon>
        <taxon>Agaricomycetes</taxon>
        <taxon>Agaricomycetidae</taxon>
        <taxon>Agaricales</taxon>
        <taxon>Marasmiineae</taxon>
        <taxon>Physalacriaceae</taxon>
        <taxon>Armillaria</taxon>
    </lineage>
</organism>
<protein>
    <recommendedName>
        <fullName evidence="3">DUF6534 domain-containing protein</fullName>
    </recommendedName>
</protein>
<dbReference type="InParanoid" id="A0A2H3D9W7"/>
<feature type="domain" description="DUF6534" evidence="3">
    <location>
        <begin position="1"/>
        <end position="79"/>
    </location>
</feature>
<feature type="region of interest" description="Disordered" evidence="1">
    <location>
        <begin position="101"/>
        <end position="125"/>
    </location>
</feature>
<evidence type="ECO:0000313" key="5">
    <source>
        <dbReference type="Proteomes" id="UP000217790"/>
    </source>
</evidence>
<dbReference type="InterPro" id="IPR045339">
    <property type="entry name" value="DUF6534"/>
</dbReference>
<sequence length="131" mass="14560">MCYYLHKCREASAFSSTSAIILGLMRVIVISGSATSACSLLTLITFHVWPNSLMFLGIDFVLPKIYINSLLAMLNWRKRHQTPTTRGGDSVVEVMVFAPRDSRSDVEESDSSTATPSVRSTDTKEDLIFHV</sequence>
<reference evidence="5" key="1">
    <citation type="journal article" date="2017" name="Nat. Ecol. Evol.">
        <title>Genome expansion and lineage-specific genetic innovations in the forest pathogenic fungi Armillaria.</title>
        <authorList>
            <person name="Sipos G."/>
            <person name="Prasanna A.N."/>
            <person name="Walter M.C."/>
            <person name="O'Connor E."/>
            <person name="Balint B."/>
            <person name="Krizsan K."/>
            <person name="Kiss B."/>
            <person name="Hess J."/>
            <person name="Varga T."/>
            <person name="Slot J."/>
            <person name="Riley R."/>
            <person name="Boka B."/>
            <person name="Rigling D."/>
            <person name="Barry K."/>
            <person name="Lee J."/>
            <person name="Mihaltcheva S."/>
            <person name="LaButti K."/>
            <person name="Lipzen A."/>
            <person name="Waldron R."/>
            <person name="Moloney N.M."/>
            <person name="Sperisen C."/>
            <person name="Kredics L."/>
            <person name="Vagvoelgyi C."/>
            <person name="Patrignani A."/>
            <person name="Fitzpatrick D."/>
            <person name="Nagy I."/>
            <person name="Doyle S."/>
            <person name="Anderson J.B."/>
            <person name="Grigoriev I.V."/>
            <person name="Gueldener U."/>
            <person name="Muensterkoetter M."/>
            <person name="Nagy L.G."/>
        </authorList>
    </citation>
    <scope>NUCLEOTIDE SEQUENCE [LARGE SCALE GENOMIC DNA]</scope>
    <source>
        <strain evidence="5">Ar21-2</strain>
    </source>
</reference>
<evidence type="ECO:0000256" key="2">
    <source>
        <dbReference type="SAM" id="Phobius"/>
    </source>
</evidence>
<keyword evidence="2" id="KW-1133">Transmembrane helix</keyword>
<feature type="transmembrane region" description="Helical" evidence="2">
    <location>
        <begin position="55"/>
        <end position="76"/>
    </location>
</feature>
<keyword evidence="2" id="KW-0472">Membrane</keyword>
<dbReference type="EMBL" id="KZ293688">
    <property type="protein sequence ID" value="PBK85867.1"/>
    <property type="molecule type" value="Genomic_DNA"/>
</dbReference>
<dbReference type="AlphaFoldDB" id="A0A2H3D9W7"/>
<proteinExistence type="predicted"/>